<proteinExistence type="predicted"/>
<dbReference type="InterPro" id="IPR006597">
    <property type="entry name" value="Sel1-like"/>
</dbReference>
<protein>
    <submittedName>
        <fullName evidence="4">Sel1 repeat family protein</fullName>
    </submittedName>
    <submittedName>
        <fullName evidence="3">TPR repeat protein</fullName>
    </submittedName>
    <submittedName>
        <fullName evidence="2">Tetratricopeptide repeat protein</fullName>
    </submittedName>
</protein>
<feature type="signal peptide" evidence="1">
    <location>
        <begin position="1"/>
        <end position="19"/>
    </location>
</feature>
<organism evidence="4 5">
    <name type="scientific">Acinetobacter lwoffii</name>
    <dbReference type="NCBI Taxonomy" id="28090"/>
    <lineage>
        <taxon>Bacteria</taxon>
        <taxon>Pseudomonadati</taxon>
        <taxon>Pseudomonadota</taxon>
        <taxon>Gammaproteobacteria</taxon>
        <taxon>Moraxellales</taxon>
        <taxon>Moraxellaceae</taxon>
        <taxon>Acinetobacter</taxon>
    </lineage>
</organism>
<gene>
    <name evidence="4" type="ORF">FOB19_04690</name>
    <name evidence="3" type="ORF">J2X86_000945</name>
    <name evidence="2" type="ORF">Q8G51_07785</name>
</gene>
<keyword evidence="1" id="KW-0732">Signal</keyword>
<reference evidence="3" key="3">
    <citation type="submission" date="2023-07" db="EMBL/GenBank/DDBJ databases">
        <title>Sorghum-associated microbial communities from plants grown in Nebraska, USA.</title>
        <authorList>
            <person name="Schachtman D."/>
        </authorList>
    </citation>
    <scope>NUCLEOTIDE SEQUENCE</scope>
    <source>
        <strain evidence="3">BE44</strain>
    </source>
</reference>
<dbReference type="InterPro" id="IPR052945">
    <property type="entry name" value="Mitotic_Regulator"/>
</dbReference>
<dbReference type="EMBL" id="JAUUUS010000130">
    <property type="protein sequence ID" value="MDP1447703.1"/>
    <property type="molecule type" value="Genomic_DNA"/>
</dbReference>
<dbReference type="Gene3D" id="1.25.40.10">
    <property type="entry name" value="Tetratricopeptide repeat domain"/>
    <property type="match status" value="2"/>
</dbReference>
<dbReference type="PANTHER" id="PTHR43628">
    <property type="entry name" value="ACTIVATOR OF C KINASE PROTEIN 1-RELATED"/>
    <property type="match status" value="1"/>
</dbReference>
<accession>A0A4Y3IZL9</accession>
<dbReference type="Proteomes" id="UP000509126">
    <property type="component" value="Chromosome"/>
</dbReference>
<reference evidence="2" key="2">
    <citation type="submission" date="2023-07" db="EMBL/GenBank/DDBJ databases">
        <title>Dynamics of blaOXA-23 gene transmission in Acinetobacter spp. from contaminated veterinary surfaces.</title>
        <authorList>
            <person name="Moreira Da Silva J."/>
            <person name="Menezes J."/>
            <person name="Fernandes L."/>
            <person name="Marques C."/>
            <person name="Amaral A."/>
            <person name="Timofte D."/>
            <person name="Pomba C."/>
        </authorList>
    </citation>
    <scope>NUCLEOTIDE SEQUENCE</scope>
    <source>
        <strain evidence="2">CMVB11Z4A1</strain>
    </source>
</reference>
<dbReference type="RefSeq" id="WP_004281723.1">
    <property type="nucleotide sequence ID" value="NZ_BBSQ01000001.1"/>
</dbReference>
<evidence type="ECO:0000313" key="3">
    <source>
        <dbReference type="EMBL" id="MDR6628934.1"/>
    </source>
</evidence>
<dbReference type="EMBL" id="CP054803">
    <property type="protein sequence ID" value="QKU20782.1"/>
    <property type="molecule type" value="Genomic_DNA"/>
</dbReference>
<reference evidence="4 5" key="1">
    <citation type="submission" date="2019-11" db="EMBL/GenBank/DDBJ databases">
        <title>FDA dAtabase for Regulatory Grade micrObial Sequences (FDA-ARGOS): Supporting development and validation of Infectious Disease Dx tests.</title>
        <authorList>
            <person name="Patel R."/>
            <person name="Rucinski S."/>
            <person name="Tallon L."/>
            <person name="Sadzewicz L."/>
            <person name="Vavikolanu K."/>
            <person name="Mehta A."/>
            <person name="Aluvathingal J."/>
            <person name="Nadendla S."/>
            <person name="Nandy P."/>
            <person name="Geyer C."/>
            <person name="Yan Y."/>
            <person name="Sichtig H."/>
        </authorList>
    </citation>
    <scope>NUCLEOTIDE SEQUENCE [LARGE SCALE GENOMIC DNA]</scope>
    <source>
        <strain evidence="4 5">FDAARGOS_557</strain>
    </source>
</reference>
<dbReference type="Proteomes" id="UP001242129">
    <property type="component" value="Unassembled WGS sequence"/>
</dbReference>
<dbReference type="Proteomes" id="UP001262767">
    <property type="component" value="Unassembled WGS sequence"/>
</dbReference>
<evidence type="ECO:0000313" key="2">
    <source>
        <dbReference type="EMBL" id="MDP1447703.1"/>
    </source>
</evidence>
<evidence type="ECO:0000313" key="4">
    <source>
        <dbReference type="EMBL" id="QKU20782.1"/>
    </source>
</evidence>
<dbReference type="AlphaFoldDB" id="A0A4Y3IZL9"/>
<evidence type="ECO:0000313" key="5">
    <source>
        <dbReference type="Proteomes" id="UP000509126"/>
    </source>
</evidence>
<dbReference type="SMART" id="SM00671">
    <property type="entry name" value="SEL1"/>
    <property type="match status" value="3"/>
</dbReference>
<dbReference type="EMBL" id="JAVDSC010000002">
    <property type="protein sequence ID" value="MDR6628934.1"/>
    <property type="molecule type" value="Genomic_DNA"/>
</dbReference>
<dbReference type="SUPFAM" id="SSF81901">
    <property type="entry name" value="HCP-like"/>
    <property type="match status" value="1"/>
</dbReference>
<dbReference type="PANTHER" id="PTHR43628:SF1">
    <property type="entry name" value="CHITIN SYNTHASE REGULATORY FACTOR 2-RELATED"/>
    <property type="match status" value="1"/>
</dbReference>
<feature type="chain" id="PRO_5044096157" evidence="1">
    <location>
        <begin position="20"/>
        <end position="265"/>
    </location>
</feature>
<name>A0A4Y3IZL9_ACILW</name>
<dbReference type="Pfam" id="PF08238">
    <property type="entry name" value="Sel1"/>
    <property type="match status" value="3"/>
</dbReference>
<evidence type="ECO:0000256" key="1">
    <source>
        <dbReference type="SAM" id="SignalP"/>
    </source>
</evidence>
<sequence>MKKLVLATVLALSAQFALANTVKDQVDPQFQKVEAMVKANNFKGAYDALNQLASQGNAQALYNLGYLTQTGQGTTKDEKKAIQLYEQAASKGYPVANYVLGKNYAAGTLGLKQDLAKAKQHLERASAAKFDDASIDLAILLFSENTTASNKAGLQKLQPLISKGNMQAIHAKALYDISSGFKNKDEKPIQQGLSSIQELAKKGYIPALMAVGNMFANGSIVPQNLPEAKKIFAALAQQNVPQAKESLAAVDKMLAEQKKAPAKKS</sequence>
<dbReference type="InterPro" id="IPR011990">
    <property type="entry name" value="TPR-like_helical_dom_sf"/>
</dbReference>